<evidence type="ECO:0000313" key="1">
    <source>
        <dbReference type="EMBL" id="KPQ36341.1"/>
    </source>
</evidence>
<accession>A0A0P8A0C6</accession>
<evidence type="ECO:0000313" key="2">
    <source>
        <dbReference type="Proteomes" id="UP000050465"/>
    </source>
</evidence>
<dbReference type="CDD" id="cd05325">
    <property type="entry name" value="carb_red_sniffer_like_SDR_c"/>
    <property type="match status" value="1"/>
</dbReference>
<dbReference type="InterPro" id="IPR002347">
    <property type="entry name" value="SDR_fam"/>
</dbReference>
<dbReference type="EMBL" id="LJZR01000007">
    <property type="protein sequence ID" value="KPQ36341.1"/>
    <property type="molecule type" value="Genomic_DNA"/>
</dbReference>
<dbReference type="PATRIC" id="fig|1666911.3.peg.5068"/>
<dbReference type="Pfam" id="PF00106">
    <property type="entry name" value="adh_short"/>
    <property type="match status" value="1"/>
</dbReference>
<protein>
    <submittedName>
        <fullName evidence="1">Dehydrogenase</fullName>
    </submittedName>
</protein>
<name>A0A0P8A0C6_9CYAN</name>
<reference evidence="1 2" key="1">
    <citation type="submission" date="2015-09" db="EMBL/GenBank/DDBJ databases">
        <title>Identification and resolution of microdiversity through metagenomic sequencing of parallel consortia.</title>
        <authorList>
            <person name="Nelson W.C."/>
            <person name="Romine M.F."/>
            <person name="Lindemann S.R."/>
        </authorList>
    </citation>
    <scope>NUCLEOTIDE SEQUENCE [LARGE SCALE GENOMIC DNA]</scope>
    <source>
        <strain evidence="1">Ana</strain>
    </source>
</reference>
<dbReference type="Proteomes" id="UP000050465">
    <property type="component" value="Unassembled WGS sequence"/>
</dbReference>
<dbReference type="InterPro" id="IPR051468">
    <property type="entry name" value="Fungal_SecMetab_SDRs"/>
</dbReference>
<gene>
    <name evidence="1" type="ORF">HLUCCA11_07335</name>
</gene>
<dbReference type="STRING" id="1666911.HLUCCA11_07335"/>
<dbReference type="GO" id="GO:0016491">
    <property type="term" value="F:oxidoreductase activity"/>
    <property type="evidence" value="ECO:0007669"/>
    <property type="project" value="TreeGrafter"/>
</dbReference>
<dbReference type="PANTHER" id="PTHR43544">
    <property type="entry name" value="SHORT-CHAIN DEHYDROGENASE/REDUCTASE"/>
    <property type="match status" value="1"/>
</dbReference>
<sequence length="256" mass="28204">MPLFPPNTETNVLIVGASQGIGLAFVKQFLANAQVAHLFATYRSVSTAAELMVLQAEHPQRLHCVAIDITDESQIASGLDHVKQIASQLHLVINCVGLLHSDQQQPEKALRQLNADNLTRYFQINSIGPALLAKHLMPLLKHKQQAIFATISAKVGSIGDNRLGGWYGYRASKAALNMFLKTAAIEYGRRNPNTILVMLHPGTTDTQLSKPFQRGVPPEKLFSTERTVSQLLNVLANLTPEDSGEFFSWDGSRLPW</sequence>
<comment type="caution">
    <text evidence="1">The sequence shown here is derived from an EMBL/GenBank/DDBJ whole genome shotgun (WGS) entry which is preliminary data.</text>
</comment>
<dbReference type="PRINTS" id="PR00081">
    <property type="entry name" value="GDHRDH"/>
</dbReference>
<dbReference type="GO" id="GO:0005737">
    <property type="term" value="C:cytoplasm"/>
    <property type="evidence" value="ECO:0007669"/>
    <property type="project" value="TreeGrafter"/>
</dbReference>
<dbReference type="SUPFAM" id="SSF51735">
    <property type="entry name" value="NAD(P)-binding Rossmann-fold domains"/>
    <property type="match status" value="1"/>
</dbReference>
<organism evidence="1 2">
    <name type="scientific">Phormidesmis priestleyi Ana</name>
    <dbReference type="NCBI Taxonomy" id="1666911"/>
    <lineage>
        <taxon>Bacteria</taxon>
        <taxon>Bacillati</taxon>
        <taxon>Cyanobacteriota</taxon>
        <taxon>Cyanophyceae</taxon>
        <taxon>Leptolyngbyales</taxon>
        <taxon>Leptolyngbyaceae</taxon>
        <taxon>Phormidesmis</taxon>
    </lineage>
</organism>
<dbReference type="Gene3D" id="3.40.50.720">
    <property type="entry name" value="NAD(P)-binding Rossmann-like Domain"/>
    <property type="match status" value="1"/>
</dbReference>
<dbReference type="AlphaFoldDB" id="A0A0P8A0C6"/>
<proteinExistence type="predicted"/>
<dbReference type="PANTHER" id="PTHR43544:SF12">
    <property type="entry name" value="NAD(P)-BINDING ROSSMANN-FOLD SUPERFAMILY PROTEIN"/>
    <property type="match status" value="1"/>
</dbReference>
<dbReference type="InterPro" id="IPR036291">
    <property type="entry name" value="NAD(P)-bd_dom_sf"/>
</dbReference>